<comment type="catalytic activity">
    <reaction evidence="1">
        <text>ATP + protein L-histidine = ADP + protein N-phospho-L-histidine.</text>
        <dbReference type="EC" id="2.7.13.3"/>
    </reaction>
</comment>
<keyword evidence="5" id="KW-0418">Kinase</keyword>
<dbReference type="SUPFAM" id="SSF55785">
    <property type="entry name" value="PYP-like sensor domain (PAS domain)"/>
    <property type="match status" value="1"/>
</dbReference>
<dbReference type="InterPro" id="IPR036097">
    <property type="entry name" value="HisK_dim/P_sf"/>
</dbReference>
<evidence type="ECO:0000256" key="5">
    <source>
        <dbReference type="ARBA" id="ARBA00022777"/>
    </source>
</evidence>
<keyword evidence="10" id="KW-1185">Reference proteome</keyword>
<dbReference type="PANTHER" id="PTHR43304">
    <property type="entry name" value="PHYTOCHROME-LIKE PROTEIN CPH1"/>
    <property type="match status" value="1"/>
</dbReference>
<evidence type="ECO:0000256" key="2">
    <source>
        <dbReference type="ARBA" id="ARBA00012438"/>
    </source>
</evidence>
<dbReference type="InterPro" id="IPR001638">
    <property type="entry name" value="Solute-binding_3/MltF_N"/>
</dbReference>
<dbReference type="Pfam" id="PF02518">
    <property type="entry name" value="HATPase_c"/>
    <property type="match status" value="1"/>
</dbReference>
<dbReference type="CDD" id="cd00082">
    <property type="entry name" value="HisKA"/>
    <property type="match status" value="1"/>
</dbReference>
<dbReference type="GO" id="GO:0000155">
    <property type="term" value="F:phosphorelay sensor kinase activity"/>
    <property type="evidence" value="ECO:0007669"/>
    <property type="project" value="InterPro"/>
</dbReference>
<dbReference type="Gene3D" id="3.30.450.20">
    <property type="entry name" value="PAS domain"/>
    <property type="match status" value="1"/>
</dbReference>
<evidence type="ECO:0000313" key="10">
    <source>
        <dbReference type="Proteomes" id="UP000632828"/>
    </source>
</evidence>
<organism evidence="9 10">
    <name type="scientific">Pelovirga terrestris</name>
    <dbReference type="NCBI Taxonomy" id="2771352"/>
    <lineage>
        <taxon>Bacteria</taxon>
        <taxon>Pseudomonadati</taxon>
        <taxon>Thermodesulfobacteriota</taxon>
        <taxon>Desulfuromonadia</taxon>
        <taxon>Geobacterales</taxon>
        <taxon>Geobacteraceae</taxon>
        <taxon>Pelovirga</taxon>
    </lineage>
</organism>
<evidence type="ECO:0000259" key="7">
    <source>
        <dbReference type="PROSITE" id="PS50109"/>
    </source>
</evidence>
<evidence type="ECO:0000256" key="1">
    <source>
        <dbReference type="ARBA" id="ARBA00000085"/>
    </source>
</evidence>
<feature type="transmembrane region" description="Helical" evidence="6">
    <location>
        <begin position="501"/>
        <end position="523"/>
    </location>
</feature>
<dbReference type="InterPro" id="IPR004358">
    <property type="entry name" value="Sig_transdc_His_kin-like_C"/>
</dbReference>
<sequence>MTPLSLYLGAKVRGLRSLSIVAALLLQLFFAVTLMANDPITSAAEIDYPPFSIVTDDGRVDGFSVELLRAALKAMGRDVTFRTGTWTEVRALLENGKIQALPLVGRTPEREALFDFTFPYMSLHGAIVVRTDTDGIRTLDDLRGRRVAVMKGDNAEEFLRRTDRGIHIFTTATFEQALQALHAGSYDAVVMQRLVALRLLQETGLSTLRVIDRPIEGFRQDFSFAVKDGDRATLALLNEGLSLIIADGTYQRLHAKWFAALQLPARQRLIVGGDINFPPYEYLDTRGNPSGFLTELTRAIAFETHLDIEIRLGPWDQVVKQLTDGEIDIIQGMFYSPQRSQQFDFGPSHLLTHYVSAVRRGGRPAPESYAELAGLRLVAQRGDVIVEELQNRGLSAQLTLVDSQEEALQQLLDGRHDCALVARLPALALFEKNNWTSIQLGRDSLLERNYAYTVKKGQQALLAKLNEGLQAIHTNGEYRRIHDKWLAHYHQPDTLWVAMRYSAIILSPLVLVLVAILLWSWTLRRQVALQTRQIHEDQLRLQAITDTAQDAILMMNPEGEVAFSNPAVRNIFGYEPEEILGCDLHSFFRFEDLREKNLAAITLTEQEAMGNGSAAAFELTTRHKEGHEISVELSLGQVELKEGTHKVGVIRDISLRKAVEAEVQQKNEELEQFVYLVSHDLKSPLITISSFLEMLQEDIAANNLERVAKDLNFIRGGINKMDQLLSALLRLSRTGQKETAPQRINFHSLIDSTLRALAGPIRDHAIDVVVEPQDLSLFGDPLQLGQIWQNLIENAIKYRGDQPKPRIIVGVDLSTKEPEFFICDNGIGIAPKHSKQIFGLFAQLHPESDGCGLGLALVKKIVERYQGTIRVESAGLGKGSCFYFTLPDSLINQDTTI</sequence>
<keyword evidence="3" id="KW-0597">Phosphoprotein</keyword>
<dbReference type="Gene3D" id="3.30.565.10">
    <property type="entry name" value="Histidine kinase-like ATPase, C-terminal domain"/>
    <property type="match status" value="1"/>
</dbReference>
<dbReference type="InterPro" id="IPR036890">
    <property type="entry name" value="HATPase_C_sf"/>
</dbReference>
<dbReference type="PROSITE" id="PS50112">
    <property type="entry name" value="PAS"/>
    <property type="match status" value="1"/>
</dbReference>
<dbReference type="SUPFAM" id="SSF53850">
    <property type="entry name" value="Periplasmic binding protein-like II"/>
    <property type="match status" value="2"/>
</dbReference>
<dbReference type="Proteomes" id="UP000632828">
    <property type="component" value="Unassembled WGS sequence"/>
</dbReference>
<dbReference type="CDD" id="cd00130">
    <property type="entry name" value="PAS"/>
    <property type="match status" value="1"/>
</dbReference>
<evidence type="ECO:0000259" key="8">
    <source>
        <dbReference type="PROSITE" id="PS50112"/>
    </source>
</evidence>
<evidence type="ECO:0000256" key="6">
    <source>
        <dbReference type="SAM" id="Phobius"/>
    </source>
</evidence>
<evidence type="ECO:0000256" key="4">
    <source>
        <dbReference type="ARBA" id="ARBA00022679"/>
    </source>
</evidence>
<dbReference type="EMBL" id="JACWUN010000023">
    <property type="protein sequence ID" value="MBD1401836.1"/>
    <property type="molecule type" value="Genomic_DNA"/>
</dbReference>
<gene>
    <name evidence="9" type="ORF">ICT70_14330</name>
</gene>
<protein>
    <recommendedName>
        <fullName evidence="2">histidine kinase</fullName>
        <ecNumber evidence="2">2.7.13.3</ecNumber>
    </recommendedName>
</protein>
<keyword evidence="6" id="KW-0812">Transmembrane</keyword>
<dbReference type="SMART" id="SM00387">
    <property type="entry name" value="HATPase_c"/>
    <property type="match status" value="1"/>
</dbReference>
<dbReference type="SUPFAM" id="SSF47384">
    <property type="entry name" value="Homodimeric domain of signal transducing histidine kinase"/>
    <property type="match status" value="1"/>
</dbReference>
<dbReference type="Pfam" id="PF00497">
    <property type="entry name" value="SBP_bac_3"/>
    <property type="match status" value="2"/>
</dbReference>
<evidence type="ECO:0000256" key="3">
    <source>
        <dbReference type="ARBA" id="ARBA00022553"/>
    </source>
</evidence>
<dbReference type="Gene3D" id="3.40.190.10">
    <property type="entry name" value="Periplasmic binding protein-like II"/>
    <property type="match status" value="4"/>
</dbReference>
<dbReference type="Gene3D" id="1.10.287.130">
    <property type="match status" value="1"/>
</dbReference>
<dbReference type="InterPro" id="IPR035965">
    <property type="entry name" value="PAS-like_dom_sf"/>
</dbReference>
<dbReference type="InterPro" id="IPR003594">
    <property type="entry name" value="HATPase_dom"/>
</dbReference>
<dbReference type="InterPro" id="IPR003661">
    <property type="entry name" value="HisK_dim/P_dom"/>
</dbReference>
<dbReference type="Pfam" id="PF00512">
    <property type="entry name" value="HisKA"/>
    <property type="match status" value="1"/>
</dbReference>
<accession>A0A8J6URS4</accession>
<dbReference type="InterPro" id="IPR052162">
    <property type="entry name" value="Sensor_kinase/Photoreceptor"/>
</dbReference>
<dbReference type="Pfam" id="PF13426">
    <property type="entry name" value="PAS_9"/>
    <property type="match status" value="1"/>
</dbReference>
<dbReference type="RefSeq" id="WP_191157823.1">
    <property type="nucleotide sequence ID" value="NZ_JACWUN010000023.1"/>
</dbReference>
<feature type="domain" description="PAS" evidence="8">
    <location>
        <begin position="537"/>
        <end position="612"/>
    </location>
</feature>
<dbReference type="CDD" id="cd13704">
    <property type="entry name" value="PBP2_HisK"/>
    <property type="match status" value="2"/>
</dbReference>
<proteinExistence type="predicted"/>
<dbReference type="PRINTS" id="PR00344">
    <property type="entry name" value="BCTRLSENSOR"/>
</dbReference>
<keyword evidence="6" id="KW-0472">Membrane</keyword>
<reference evidence="9" key="1">
    <citation type="submission" date="2020-09" db="EMBL/GenBank/DDBJ databases">
        <title>Pelobacter alkaliphilus sp. nov., a novel anaerobic arsenate-reducing bacterium from terrestrial mud volcano.</title>
        <authorList>
            <person name="Khomyakova M.A."/>
            <person name="Merkel A.Y."/>
            <person name="Slobodkin A.I."/>
        </authorList>
    </citation>
    <scope>NUCLEOTIDE SEQUENCE</scope>
    <source>
        <strain evidence="9">M08fum</strain>
    </source>
</reference>
<keyword evidence="6" id="KW-1133">Transmembrane helix</keyword>
<comment type="caution">
    <text evidence="9">The sequence shown here is derived from an EMBL/GenBank/DDBJ whole genome shotgun (WGS) entry which is preliminary data.</text>
</comment>
<dbReference type="NCBIfam" id="TIGR00229">
    <property type="entry name" value="sensory_box"/>
    <property type="match status" value="1"/>
</dbReference>
<dbReference type="SMART" id="SM00388">
    <property type="entry name" value="HisKA"/>
    <property type="match status" value="1"/>
</dbReference>
<name>A0A8J6URS4_9BACT</name>
<dbReference type="SUPFAM" id="SSF55874">
    <property type="entry name" value="ATPase domain of HSP90 chaperone/DNA topoisomerase II/histidine kinase"/>
    <property type="match status" value="1"/>
</dbReference>
<dbReference type="PROSITE" id="PS50109">
    <property type="entry name" value="HIS_KIN"/>
    <property type="match status" value="1"/>
</dbReference>
<evidence type="ECO:0000313" key="9">
    <source>
        <dbReference type="EMBL" id="MBD1401836.1"/>
    </source>
</evidence>
<dbReference type="AlphaFoldDB" id="A0A8J6URS4"/>
<dbReference type="PANTHER" id="PTHR43304:SF1">
    <property type="entry name" value="PAC DOMAIN-CONTAINING PROTEIN"/>
    <property type="match status" value="1"/>
</dbReference>
<dbReference type="InterPro" id="IPR005467">
    <property type="entry name" value="His_kinase_dom"/>
</dbReference>
<dbReference type="EC" id="2.7.13.3" evidence="2"/>
<dbReference type="InterPro" id="IPR000014">
    <property type="entry name" value="PAS"/>
</dbReference>
<keyword evidence="4" id="KW-0808">Transferase</keyword>
<dbReference type="SMART" id="SM00091">
    <property type="entry name" value="PAS"/>
    <property type="match status" value="1"/>
</dbReference>
<dbReference type="SMART" id="SM00062">
    <property type="entry name" value="PBPb"/>
    <property type="match status" value="2"/>
</dbReference>
<feature type="domain" description="Histidine kinase" evidence="7">
    <location>
        <begin position="676"/>
        <end position="890"/>
    </location>
</feature>